<organism evidence="2 3">
    <name type="scientific">Corynascus novoguineensis</name>
    <dbReference type="NCBI Taxonomy" id="1126955"/>
    <lineage>
        <taxon>Eukaryota</taxon>
        <taxon>Fungi</taxon>
        <taxon>Dikarya</taxon>
        <taxon>Ascomycota</taxon>
        <taxon>Pezizomycotina</taxon>
        <taxon>Sordariomycetes</taxon>
        <taxon>Sordariomycetidae</taxon>
        <taxon>Sordariales</taxon>
        <taxon>Chaetomiaceae</taxon>
        <taxon>Corynascus</taxon>
    </lineage>
</organism>
<accession>A0AAN7D3M7</accession>
<feature type="compositionally biased region" description="Acidic residues" evidence="1">
    <location>
        <begin position="1"/>
        <end position="12"/>
    </location>
</feature>
<dbReference type="Proteomes" id="UP001303647">
    <property type="component" value="Unassembled WGS sequence"/>
</dbReference>
<reference evidence="2" key="2">
    <citation type="submission" date="2023-05" db="EMBL/GenBank/DDBJ databases">
        <authorList>
            <consortium name="Lawrence Berkeley National Laboratory"/>
            <person name="Steindorff A."/>
            <person name="Hensen N."/>
            <person name="Bonometti L."/>
            <person name="Westerberg I."/>
            <person name="Brannstrom I.O."/>
            <person name="Guillou S."/>
            <person name="Cros-Aarteil S."/>
            <person name="Calhoun S."/>
            <person name="Haridas S."/>
            <person name="Kuo A."/>
            <person name="Mondo S."/>
            <person name="Pangilinan J."/>
            <person name="Riley R."/>
            <person name="Labutti K."/>
            <person name="Andreopoulos B."/>
            <person name="Lipzen A."/>
            <person name="Chen C."/>
            <person name="Yanf M."/>
            <person name="Daum C."/>
            <person name="Ng V."/>
            <person name="Clum A."/>
            <person name="Ohm R."/>
            <person name="Martin F."/>
            <person name="Silar P."/>
            <person name="Natvig D."/>
            <person name="Lalanne C."/>
            <person name="Gautier V."/>
            <person name="Ament-Velasquez S.L."/>
            <person name="Kruys A."/>
            <person name="Hutchinson M.I."/>
            <person name="Powell A.J."/>
            <person name="Barry K."/>
            <person name="Miller A.N."/>
            <person name="Grigoriev I.V."/>
            <person name="Debuchy R."/>
            <person name="Gladieux P."/>
            <person name="Thoren M.H."/>
            <person name="Johannesson H."/>
        </authorList>
    </citation>
    <scope>NUCLEOTIDE SEQUENCE</scope>
    <source>
        <strain evidence="2">CBS 359.72</strain>
    </source>
</reference>
<name>A0AAN7D3M7_9PEZI</name>
<reference evidence="2" key="1">
    <citation type="journal article" date="2023" name="Mol. Phylogenet. Evol.">
        <title>Genome-scale phylogeny and comparative genomics of the fungal order Sordariales.</title>
        <authorList>
            <person name="Hensen N."/>
            <person name="Bonometti L."/>
            <person name="Westerberg I."/>
            <person name="Brannstrom I.O."/>
            <person name="Guillou S."/>
            <person name="Cros-Aarteil S."/>
            <person name="Calhoun S."/>
            <person name="Haridas S."/>
            <person name="Kuo A."/>
            <person name="Mondo S."/>
            <person name="Pangilinan J."/>
            <person name="Riley R."/>
            <person name="LaButti K."/>
            <person name="Andreopoulos B."/>
            <person name="Lipzen A."/>
            <person name="Chen C."/>
            <person name="Yan M."/>
            <person name="Daum C."/>
            <person name="Ng V."/>
            <person name="Clum A."/>
            <person name="Steindorff A."/>
            <person name="Ohm R.A."/>
            <person name="Martin F."/>
            <person name="Silar P."/>
            <person name="Natvig D.O."/>
            <person name="Lalanne C."/>
            <person name="Gautier V."/>
            <person name="Ament-Velasquez S.L."/>
            <person name="Kruys A."/>
            <person name="Hutchinson M.I."/>
            <person name="Powell A.J."/>
            <person name="Barry K."/>
            <person name="Miller A.N."/>
            <person name="Grigoriev I.V."/>
            <person name="Debuchy R."/>
            <person name="Gladieux P."/>
            <person name="Hiltunen Thoren M."/>
            <person name="Johannesson H."/>
        </authorList>
    </citation>
    <scope>NUCLEOTIDE SEQUENCE</scope>
    <source>
        <strain evidence="2">CBS 359.72</strain>
    </source>
</reference>
<feature type="compositionally biased region" description="Polar residues" evidence="1">
    <location>
        <begin position="13"/>
        <end position="25"/>
    </location>
</feature>
<evidence type="ECO:0000256" key="1">
    <source>
        <dbReference type="SAM" id="MobiDB-lite"/>
    </source>
</evidence>
<evidence type="ECO:0000313" key="2">
    <source>
        <dbReference type="EMBL" id="KAK4252037.1"/>
    </source>
</evidence>
<evidence type="ECO:0000313" key="3">
    <source>
        <dbReference type="Proteomes" id="UP001303647"/>
    </source>
</evidence>
<sequence length="233" mass="27537">MESQDDFDDSLSEDTATSTDKSQTYTTRSALFSDASRSKSTLTTAPDDIPHFQPSIVGLHLYHPQNHGSVSHGQTLWCEFVELLGCTATFRLDEEVEWIQHHEDHLGNNFPRKLMCWFCDFVPFNAQHPKEAFANFEVRMQHIRGHILDDHRLTSEYMRPDFHLIQHLYRKRRLRQDRYRQAMGYSELPEEFQIPGDHPQSHRALGQRPEVYVDDLAKEDRRRRREKKSLSRK</sequence>
<feature type="region of interest" description="Disordered" evidence="1">
    <location>
        <begin position="1"/>
        <end position="25"/>
    </location>
</feature>
<feature type="compositionally biased region" description="Basic residues" evidence="1">
    <location>
        <begin position="221"/>
        <end position="233"/>
    </location>
</feature>
<dbReference type="AlphaFoldDB" id="A0AAN7D3M7"/>
<proteinExistence type="predicted"/>
<dbReference type="EMBL" id="MU857602">
    <property type="protein sequence ID" value="KAK4252037.1"/>
    <property type="molecule type" value="Genomic_DNA"/>
</dbReference>
<protein>
    <submittedName>
        <fullName evidence="2">Uncharacterized protein</fullName>
    </submittedName>
</protein>
<feature type="region of interest" description="Disordered" evidence="1">
    <location>
        <begin position="190"/>
        <end position="233"/>
    </location>
</feature>
<keyword evidence="3" id="KW-1185">Reference proteome</keyword>
<gene>
    <name evidence="2" type="ORF">C7999DRAFT_27276</name>
</gene>
<comment type="caution">
    <text evidence="2">The sequence shown here is derived from an EMBL/GenBank/DDBJ whole genome shotgun (WGS) entry which is preliminary data.</text>
</comment>